<gene>
    <name evidence="1" type="ORF">BpHYR1_015090</name>
</gene>
<dbReference type="AlphaFoldDB" id="A0A3M7PLE1"/>
<sequence>MVDYEIMKVLILVESIQIIFWNMGFTIPRKFTDGKQANSGSFTVQNEKIETVTPRNSSGSEMILQVPISLKLNRIKIIRLGENFILIQELRFK</sequence>
<dbReference type="EMBL" id="REGN01010209">
    <property type="protein sequence ID" value="RMZ99467.1"/>
    <property type="molecule type" value="Genomic_DNA"/>
</dbReference>
<keyword evidence="2" id="KW-1185">Reference proteome</keyword>
<organism evidence="1 2">
    <name type="scientific">Brachionus plicatilis</name>
    <name type="common">Marine rotifer</name>
    <name type="synonym">Brachionus muelleri</name>
    <dbReference type="NCBI Taxonomy" id="10195"/>
    <lineage>
        <taxon>Eukaryota</taxon>
        <taxon>Metazoa</taxon>
        <taxon>Spiralia</taxon>
        <taxon>Gnathifera</taxon>
        <taxon>Rotifera</taxon>
        <taxon>Eurotatoria</taxon>
        <taxon>Monogononta</taxon>
        <taxon>Pseudotrocha</taxon>
        <taxon>Ploima</taxon>
        <taxon>Brachionidae</taxon>
        <taxon>Brachionus</taxon>
    </lineage>
</organism>
<accession>A0A3M7PLE1</accession>
<name>A0A3M7PLE1_BRAPC</name>
<reference evidence="1 2" key="1">
    <citation type="journal article" date="2018" name="Sci. Rep.">
        <title>Genomic signatures of local adaptation to the degree of environmental predictability in rotifers.</title>
        <authorList>
            <person name="Franch-Gras L."/>
            <person name="Hahn C."/>
            <person name="Garcia-Roger E.M."/>
            <person name="Carmona M.J."/>
            <person name="Serra M."/>
            <person name="Gomez A."/>
        </authorList>
    </citation>
    <scope>NUCLEOTIDE SEQUENCE [LARGE SCALE GENOMIC DNA]</scope>
    <source>
        <strain evidence="1">HYR1</strain>
    </source>
</reference>
<proteinExistence type="predicted"/>
<protein>
    <submittedName>
        <fullName evidence="1">Uncharacterized protein</fullName>
    </submittedName>
</protein>
<dbReference type="Proteomes" id="UP000276133">
    <property type="component" value="Unassembled WGS sequence"/>
</dbReference>
<evidence type="ECO:0000313" key="2">
    <source>
        <dbReference type="Proteomes" id="UP000276133"/>
    </source>
</evidence>
<evidence type="ECO:0000313" key="1">
    <source>
        <dbReference type="EMBL" id="RMZ99467.1"/>
    </source>
</evidence>
<comment type="caution">
    <text evidence="1">The sequence shown here is derived from an EMBL/GenBank/DDBJ whole genome shotgun (WGS) entry which is preliminary data.</text>
</comment>